<proteinExistence type="predicted"/>
<accession>A0A9N9F835</accession>
<gene>
    <name evidence="3" type="ORF">PBRASI_LOCUS3364</name>
</gene>
<evidence type="ECO:0000313" key="3">
    <source>
        <dbReference type="EMBL" id="CAG8515925.1"/>
    </source>
</evidence>
<feature type="region of interest" description="Disordered" evidence="1">
    <location>
        <begin position="29"/>
        <end position="53"/>
    </location>
</feature>
<dbReference type="AlphaFoldDB" id="A0A9N9F835"/>
<evidence type="ECO:0000256" key="1">
    <source>
        <dbReference type="SAM" id="MobiDB-lite"/>
    </source>
</evidence>
<protein>
    <submittedName>
        <fullName evidence="3">7223_t:CDS:1</fullName>
    </submittedName>
</protein>
<comment type="caution">
    <text evidence="3">The sequence shown here is derived from an EMBL/GenBank/DDBJ whole genome shotgun (WGS) entry which is preliminary data.</text>
</comment>
<dbReference type="Pfam" id="PF03101">
    <property type="entry name" value="FAR1"/>
    <property type="match status" value="1"/>
</dbReference>
<dbReference type="Proteomes" id="UP000789739">
    <property type="component" value="Unassembled WGS sequence"/>
</dbReference>
<feature type="region of interest" description="Disordered" evidence="1">
    <location>
        <begin position="161"/>
        <end position="182"/>
    </location>
</feature>
<dbReference type="PANTHER" id="PTHR46328:SF35">
    <property type="entry name" value="PROTEIN FAR1-RELATED SEQUENCE 5-LIKE"/>
    <property type="match status" value="1"/>
</dbReference>
<feature type="compositionally biased region" description="Low complexity" evidence="1">
    <location>
        <begin position="240"/>
        <end position="249"/>
    </location>
</feature>
<feature type="region of interest" description="Disordered" evidence="1">
    <location>
        <begin position="227"/>
        <end position="249"/>
    </location>
</feature>
<feature type="compositionally biased region" description="Low complexity" evidence="1">
    <location>
        <begin position="39"/>
        <end position="49"/>
    </location>
</feature>
<dbReference type="InterPro" id="IPR004330">
    <property type="entry name" value="FAR1_DNA_bnd_dom"/>
</dbReference>
<feature type="compositionally biased region" description="Basic and acidic residues" evidence="1">
    <location>
        <begin position="161"/>
        <end position="174"/>
    </location>
</feature>
<dbReference type="OrthoDB" id="1686421at2759"/>
<sequence>MNYDEGDVSLDVNQPIFALTQYTTKSTFRDQPNLPLVSAPPSSAQQQAPHSNVSSFPGLGLAVGTTFNSWETVDEFLLAYGRQQGFVVRKKRVEKDDAGLVRKRTYDCEHGGRYTPKKKAPLSDQRNRKSKRIECGWHINLSYPKTGHHITVTTFINEHNHELNGDHGRREPGRSGRMVRGMNGRHENRQGLLAGRNLEQIQAGAQQPHDVMMEVESVQAIDDEDDATNSIHSHPKHRSASTASSTNNTAIPPQILEQIKFYTFHGNLSSSTQRSLLKCKYPNISISVRDITAAIQRMRSNGERMGSERWESVSETGNVASNSNDMRRLWLSELSRQATAIAIECVDDKYEQFLTDYIKEKTGARCEREQ</sequence>
<evidence type="ECO:0000259" key="2">
    <source>
        <dbReference type="Pfam" id="PF03101"/>
    </source>
</evidence>
<evidence type="ECO:0000313" key="4">
    <source>
        <dbReference type="Proteomes" id="UP000789739"/>
    </source>
</evidence>
<feature type="domain" description="FAR1" evidence="2">
    <location>
        <begin position="76"/>
        <end position="164"/>
    </location>
</feature>
<organism evidence="3 4">
    <name type="scientific">Paraglomus brasilianum</name>
    <dbReference type="NCBI Taxonomy" id="144538"/>
    <lineage>
        <taxon>Eukaryota</taxon>
        <taxon>Fungi</taxon>
        <taxon>Fungi incertae sedis</taxon>
        <taxon>Mucoromycota</taxon>
        <taxon>Glomeromycotina</taxon>
        <taxon>Glomeromycetes</taxon>
        <taxon>Paraglomerales</taxon>
        <taxon>Paraglomeraceae</taxon>
        <taxon>Paraglomus</taxon>
    </lineage>
</organism>
<dbReference type="PANTHER" id="PTHR46328">
    <property type="entry name" value="FAR-RED IMPAIRED RESPONSIVE (FAR1) FAMILY PROTEIN-RELATED"/>
    <property type="match status" value="1"/>
</dbReference>
<name>A0A9N9F835_9GLOM</name>
<dbReference type="EMBL" id="CAJVPI010000300">
    <property type="protein sequence ID" value="CAG8515925.1"/>
    <property type="molecule type" value="Genomic_DNA"/>
</dbReference>
<reference evidence="3" key="1">
    <citation type="submission" date="2021-06" db="EMBL/GenBank/DDBJ databases">
        <authorList>
            <person name="Kallberg Y."/>
            <person name="Tangrot J."/>
            <person name="Rosling A."/>
        </authorList>
    </citation>
    <scope>NUCLEOTIDE SEQUENCE</scope>
    <source>
        <strain evidence="3">BR232B</strain>
    </source>
</reference>
<keyword evidence="4" id="KW-1185">Reference proteome</keyword>